<dbReference type="PANTHER" id="PTHR17630:SF105">
    <property type="entry name" value="DIENELACTONE HYDROLASE FAMILY PROTEIN (AFU_ORTHOLOGUE AFUA_4G08790)"/>
    <property type="match status" value="1"/>
</dbReference>
<evidence type="ECO:0000313" key="4">
    <source>
        <dbReference type="Proteomes" id="UP000664132"/>
    </source>
</evidence>
<dbReference type="SUPFAM" id="SSF53474">
    <property type="entry name" value="alpha/beta-Hydrolases"/>
    <property type="match status" value="1"/>
</dbReference>
<dbReference type="InterPro" id="IPR002925">
    <property type="entry name" value="Dienelactn_hydro"/>
</dbReference>
<keyword evidence="4" id="KW-1185">Reference proteome</keyword>
<feature type="domain" description="Dienelactone hydrolase" evidence="2">
    <location>
        <begin position="78"/>
        <end position="327"/>
    </location>
</feature>
<evidence type="ECO:0000256" key="1">
    <source>
        <dbReference type="SAM" id="MobiDB-lite"/>
    </source>
</evidence>
<organism evidence="3 4">
    <name type="scientific">Cadophora malorum</name>
    <dbReference type="NCBI Taxonomy" id="108018"/>
    <lineage>
        <taxon>Eukaryota</taxon>
        <taxon>Fungi</taxon>
        <taxon>Dikarya</taxon>
        <taxon>Ascomycota</taxon>
        <taxon>Pezizomycotina</taxon>
        <taxon>Leotiomycetes</taxon>
        <taxon>Helotiales</taxon>
        <taxon>Ploettnerulaceae</taxon>
        <taxon>Cadophora</taxon>
    </lineage>
</organism>
<feature type="region of interest" description="Disordered" evidence="1">
    <location>
        <begin position="38"/>
        <end position="57"/>
    </location>
</feature>
<comment type="caution">
    <text evidence="3">The sequence shown here is derived from an EMBL/GenBank/DDBJ whole genome shotgun (WGS) entry which is preliminary data.</text>
</comment>
<dbReference type="EMBL" id="JAFJYH010000044">
    <property type="protein sequence ID" value="KAG4422785.1"/>
    <property type="molecule type" value="Genomic_DNA"/>
</dbReference>
<evidence type="ECO:0000313" key="3">
    <source>
        <dbReference type="EMBL" id="KAG4422785.1"/>
    </source>
</evidence>
<protein>
    <recommendedName>
        <fullName evidence="2">Dienelactone hydrolase domain-containing protein</fullName>
    </recommendedName>
</protein>
<dbReference type="Pfam" id="PF01738">
    <property type="entry name" value="DLH"/>
    <property type="match status" value="1"/>
</dbReference>
<dbReference type="GO" id="GO:0016787">
    <property type="term" value="F:hydrolase activity"/>
    <property type="evidence" value="ECO:0007669"/>
    <property type="project" value="InterPro"/>
</dbReference>
<evidence type="ECO:0000259" key="2">
    <source>
        <dbReference type="Pfam" id="PF01738"/>
    </source>
</evidence>
<gene>
    <name evidence="3" type="ORF">IFR04_004133</name>
</gene>
<reference evidence="3" key="1">
    <citation type="submission" date="2021-02" db="EMBL/GenBank/DDBJ databases">
        <title>Genome sequence Cadophora malorum strain M34.</title>
        <authorList>
            <person name="Stefanovic E."/>
            <person name="Vu D."/>
            <person name="Scully C."/>
            <person name="Dijksterhuis J."/>
            <person name="Roader J."/>
            <person name="Houbraken J."/>
        </authorList>
    </citation>
    <scope>NUCLEOTIDE SEQUENCE</scope>
    <source>
        <strain evidence="3">M34</strain>
    </source>
</reference>
<name>A0A8H7WDG5_9HELO</name>
<dbReference type="OrthoDB" id="17560at2759"/>
<sequence length="330" mass="35986">MSTSGITCSACLTGKIKTDTPTGNVEKIFGRDTYVARPSDSKTSAASNTASASGVDSGQKLANAEGVTDGKGIQKAKGTIVILPDLFGWAVSNCRLLADSYAREGGFLVLLPDFMDGTAPPPWTMRTMDALLSPSPSFFTTLLKKPLWALQIASQAIPFLLRNKESVVMPRMLEFHRSLRDTPTPEMEGLKIGSAGFCWGGKYTILLSQGEKYAEGERKDLIDAAFVAHPSKMAFPSDWERIATPFSMAIGDVDLGIGIEHVREIEGVLEGKMKRARNGVEEMENASEVVVYEGAKHGFAIRGDWEDEGQRKSADGAKEQLLKWFEKWLI</sequence>
<dbReference type="Gene3D" id="3.40.50.1820">
    <property type="entry name" value="alpha/beta hydrolase"/>
    <property type="match status" value="1"/>
</dbReference>
<dbReference type="AlphaFoldDB" id="A0A8H7WDG5"/>
<proteinExistence type="predicted"/>
<dbReference type="Proteomes" id="UP000664132">
    <property type="component" value="Unassembled WGS sequence"/>
</dbReference>
<dbReference type="PANTHER" id="PTHR17630">
    <property type="entry name" value="DIENELACTONE HYDROLASE"/>
    <property type="match status" value="1"/>
</dbReference>
<accession>A0A8H7WDG5</accession>
<dbReference type="InterPro" id="IPR029058">
    <property type="entry name" value="AB_hydrolase_fold"/>
</dbReference>
<feature type="compositionally biased region" description="Low complexity" evidence="1">
    <location>
        <begin position="41"/>
        <end position="53"/>
    </location>
</feature>